<sequence length="867" mass="94861">MMLSLTNKDGVSGGEGTRLLSSASASASSHHDSVSFAIFSDLTYSDDEENEDMWDAEYSSPDTAALMEEILSNTVIHEERQAHLMHPLALHQLDQRGTEADEGSTLAYSITSSTAVGDDDEGGSRGSMSTTPTGGYGALDSLASSPSFGFVKPKGAVGIFRPPSPVVEHSPRPPQAQYAQQYPYQQREQQQRRRSSSPITSTLKPKRSREFLVQQPPLAGKTYAGGMGRHRSPSPDNSNNIKSIFQHQHAHFVTPLPFRTDDSSPATSATAADTPEEVASSCAVVAGGGRTPSDRRGGRAPGGTVPTEDEERRMRRNRRLGRIRRAAEAREAAVREVRGTDQRGEGGRRRMCRDVPFAFAFLCQFLLVSMSALAFAPGALRDKVYGPLEPSAGSTMAGEGGARGDSKKAGSMGDRNPFAGLQTDDIIILDGGTAVKKSKRAHGWDQAFDDSDGIISRIDYVNVIQLVCIASGWACLCSLLALGFMMMLSKNCIHSTLIFTIAVSLIWTILGLAYGSRYLIISVSGVVSLALSLLYTVVVWDRISFAATNLSVALKCMRETLVIVFMGLCVLAVTFLWTLWWMCAFIGTFNFLNDDEGLSNDWISVAVTFYFLSYYWTFQVIKGVSKATVANIIGEWWDVSEDDAFPVCHSIRPKIIALNIVGSFGSICLASLIVDPCVLITRIATFTRLARWKHSGAKCSESPDKSPPPNESISPHSDNELSRRVNRWSYAYIGLYGYKFWESGRKASQLFDARGWTQFVSDDLIMTVMGMSSIIIGGSTAFMGLIVEEVDGYYFTSVHKPIEAAFLVCLFVGCFLSSAFLSIVEGCVNAILVCYAAAPITFHANHHKLSEEMKVVVWKYFWLQKPQ</sequence>
<dbReference type="Pfam" id="PF04515">
    <property type="entry name" value="Choline_transpo"/>
    <property type="match status" value="1"/>
</dbReference>
<evidence type="ECO:0000256" key="1">
    <source>
        <dbReference type="ARBA" id="ARBA00004141"/>
    </source>
</evidence>
<accession>A0ABD3SCF0</accession>
<feature type="region of interest" description="Disordered" evidence="6">
    <location>
        <begin position="162"/>
        <end position="240"/>
    </location>
</feature>
<feature type="transmembrane region" description="Helical" evidence="7">
    <location>
        <begin position="496"/>
        <end position="514"/>
    </location>
</feature>
<evidence type="ECO:0000256" key="6">
    <source>
        <dbReference type="SAM" id="MobiDB-lite"/>
    </source>
</evidence>
<comment type="subcellular location">
    <subcellularLocation>
        <location evidence="1">Membrane</location>
        <topology evidence="1">Multi-pass membrane protein</topology>
    </subcellularLocation>
</comment>
<keyword evidence="3 7" id="KW-0812">Transmembrane</keyword>
<comment type="similarity">
    <text evidence="2">Belongs to the CTL (choline transporter-like) family.</text>
</comment>
<feature type="transmembrane region" description="Helical" evidence="7">
    <location>
        <begin position="561"/>
        <end position="582"/>
    </location>
</feature>
<keyword evidence="9" id="KW-1185">Reference proteome</keyword>
<evidence type="ECO:0000256" key="7">
    <source>
        <dbReference type="SAM" id="Phobius"/>
    </source>
</evidence>
<feature type="region of interest" description="Disordered" evidence="6">
    <location>
        <begin position="392"/>
        <end position="414"/>
    </location>
</feature>
<evidence type="ECO:0000256" key="2">
    <source>
        <dbReference type="ARBA" id="ARBA00007168"/>
    </source>
</evidence>
<feature type="transmembrane region" description="Helical" evidence="7">
    <location>
        <begin position="602"/>
        <end position="618"/>
    </location>
</feature>
<evidence type="ECO:0000313" key="9">
    <source>
        <dbReference type="Proteomes" id="UP001530377"/>
    </source>
</evidence>
<organism evidence="8 9">
    <name type="scientific">Cyclostephanos tholiformis</name>
    <dbReference type="NCBI Taxonomy" id="382380"/>
    <lineage>
        <taxon>Eukaryota</taxon>
        <taxon>Sar</taxon>
        <taxon>Stramenopiles</taxon>
        <taxon>Ochrophyta</taxon>
        <taxon>Bacillariophyta</taxon>
        <taxon>Coscinodiscophyceae</taxon>
        <taxon>Thalassiosirophycidae</taxon>
        <taxon>Stephanodiscales</taxon>
        <taxon>Stephanodiscaceae</taxon>
        <taxon>Cyclostephanos</taxon>
    </lineage>
</organism>
<proteinExistence type="inferred from homology"/>
<evidence type="ECO:0000256" key="5">
    <source>
        <dbReference type="ARBA" id="ARBA00023136"/>
    </source>
</evidence>
<gene>
    <name evidence="8" type="ORF">ACHAXA_000139</name>
</gene>
<feature type="region of interest" description="Disordered" evidence="6">
    <location>
        <begin position="112"/>
        <end position="133"/>
    </location>
</feature>
<feature type="compositionally biased region" description="Low complexity" evidence="6">
    <location>
        <begin position="175"/>
        <end position="188"/>
    </location>
</feature>
<dbReference type="InterPro" id="IPR007603">
    <property type="entry name" value="Choline_transptr-like"/>
</dbReference>
<evidence type="ECO:0000256" key="4">
    <source>
        <dbReference type="ARBA" id="ARBA00022989"/>
    </source>
</evidence>
<protein>
    <recommendedName>
        <fullName evidence="10">Choline transporter-like protein</fullName>
    </recommendedName>
</protein>
<evidence type="ECO:0000313" key="8">
    <source>
        <dbReference type="EMBL" id="KAL3822071.1"/>
    </source>
</evidence>
<dbReference type="PANTHER" id="PTHR12385:SF4">
    <property type="entry name" value="PROTEIN PNS1"/>
    <property type="match status" value="1"/>
</dbReference>
<evidence type="ECO:0008006" key="10">
    <source>
        <dbReference type="Google" id="ProtNLM"/>
    </source>
</evidence>
<feature type="transmembrane region" description="Helical" evidence="7">
    <location>
        <begin position="463"/>
        <end position="484"/>
    </location>
</feature>
<dbReference type="GO" id="GO:0016020">
    <property type="term" value="C:membrane"/>
    <property type="evidence" value="ECO:0007669"/>
    <property type="project" value="UniProtKB-SubCell"/>
</dbReference>
<comment type="caution">
    <text evidence="8">The sequence shown here is derived from an EMBL/GenBank/DDBJ whole genome shotgun (WGS) entry which is preliminary data.</text>
</comment>
<feature type="compositionally biased region" description="Low complexity" evidence="6">
    <location>
        <begin position="263"/>
        <end position="273"/>
    </location>
</feature>
<feature type="transmembrane region" description="Helical" evidence="7">
    <location>
        <begin position="520"/>
        <end position="540"/>
    </location>
</feature>
<evidence type="ECO:0000256" key="3">
    <source>
        <dbReference type="ARBA" id="ARBA00022692"/>
    </source>
</evidence>
<feature type="transmembrane region" description="Helical" evidence="7">
    <location>
        <begin position="764"/>
        <end position="785"/>
    </location>
</feature>
<keyword evidence="4 7" id="KW-1133">Transmembrane helix</keyword>
<feature type="region of interest" description="Disordered" evidence="6">
    <location>
        <begin position="697"/>
        <end position="718"/>
    </location>
</feature>
<reference evidence="8 9" key="1">
    <citation type="submission" date="2024-10" db="EMBL/GenBank/DDBJ databases">
        <title>Updated reference genomes for cyclostephanoid diatoms.</title>
        <authorList>
            <person name="Roberts W.R."/>
            <person name="Alverson A.J."/>
        </authorList>
    </citation>
    <scope>NUCLEOTIDE SEQUENCE [LARGE SCALE GENOMIC DNA]</scope>
    <source>
        <strain evidence="8 9">AJA228-03</strain>
    </source>
</reference>
<dbReference type="AlphaFoldDB" id="A0ABD3SCF0"/>
<dbReference type="EMBL" id="JALLPB020000075">
    <property type="protein sequence ID" value="KAL3822071.1"/>
    <property type="molecule type" value="Genomic_DNA"/>
</dbReference>
<feature type="transmembrane region" description="Helical" evidence="7">
    <location>
        <begin position="357"/>
        <end position="380"/>
    </location>
</feature>
<feature type="region of interest" description="Disordered" evidence="6">
    <location>
        <begin position="258"/>
        <end position="313"/>
    </location>
</feature>
<name>A0ABD3SCF0_9STRA</name>
<dbReference type="Proteomes" id="UP001530377">
    <property type="component" value="Unassembled WGS sequence"/>
</dbReference>
<dbReference type="PANTHER" id="PTHR12385">
    <property type="entry name" value="CHOLINE TRANSPORTER-LIKE (SLC FAMILY 44)"/>
    <property type="match status" value="1"/>
</dbReference>
<feature type="transmembrane region" description="Helical" evidence="7">
    <location>
        <begin position="805"/>
        <end position="838"/>
    </location>
</feature>
<keyword evidence="5 7" id="KW-0472">Membrane</keyword>